<dbReference type="PANTHER" id="PTHR23132:SF23">
    <property type="entry name" value="D-ALANINE--D-ALANINE LIGASE B"/>
    <property type="match status" value="1"/>
</dbReference>
<evidence type="ECO:0000256" key="1">
    <source>
        <dbReference type="ARBA" id="ARBA00010871"/>
    </source>
</evidence>
<keyword evidence="3" id="KW-0067">ATP-binding</keyword>
<dbReference type="SUPFAM" id="SSF56059">
    <property type="entry name" value="Glutathione synthetase ATP-binding domain-like"/>
    <property type="match status" value="1"/>
</dbReference>
<dbReference type="InterPro" id="IPR011761">
    <property type="entry name" value="ATP-grasp"/>
</dbReference>
<comment type="similarity">
    <text evidence="1">Belongs to the D-alanine--D-alanine ligase family.</text>
</comment>
<evidence type="ECO:0000256" key="2">
    <source>
        <dbReference type="ARBA" id="ARBA00022598"/>
    </source>
</evidence>
<dbReference type="InterPro" id="IPR011095">
    <property type="entry name" value="Dala_Dala_lig_C"/>
</dbReference>
<name>A0ABS5TDH5_9ACTN</name>
<evidence type="ECO:0000313" key="5">
    <source>
        <dbReference type="EMBL" id="MBT0769086.1"/>
    </source>
</evidence>
<dbReference type="Pfam" id="PF07478">
    <property type="entry name" value="Dala_Dala_lig_C"/>
    <property type="match status" value="1"/>
</dbReference>
<organism evidence="5 6">
    <name type="scientific">Kineosporia corallincola</name>
    <dbReference type="NCBI Taxonomy" id="2835133"/>
    <lineage>
        <taxon>Bacteria</taxon>
        <taxon>Bacillati</taxon>
        <taxon>Actinomycetota</taxon>
        <taxon>Actinomycetes</taxon>
        <taxon>Kineosporiales</taxon>
        <taxon>Kineosporiaceae</taxon>
        <taxon>Kineosporia</taxon>
    </lineage>
</organism>
<keyword evidence="6" id="KW-1185">Reference proteome</keyword>
<evidence type="ECO:0000259" key="4">
    <source>
        <dbReference type="PROSITE" id="PS50975"/>
    </source>
</evidence>
<dbReference type="PANTHER" id="PTHR23132">
    <property type="entry name" value="D-ALANINE--D-ALANINE LIGASE"/>
    <property type="match status" value="1"/>
</dbReference>
<keyword evidence="3" id="KW-0547">Nucleotide-binding</keyword>
<dbReference type="Gene3D" id="3.30.470.20">
    <property type="entry name" value="ATP-grasp fold, B domain"/>
    <property type="match status" value="1"/>
</dbReference>
<accession>A0ABS5TDH5</accession>
<evidence type="ECO:0000256" key="3">
    <source>
        <dbReference type="PROSITE-ProRule" id="PRU00409"/>
    </source>
</evidence>
<reference evidence="5 6" key="1">
    <citation type="submission" date="2021-05" db="EMBL/GenBank/DDBJ databases">
        <title>Kineosporia and Streptomyces sp. nov. two new marine actinobacteria isolated from Coral.</title>
        <authorList>
            <person name="Buangrab K."/>
            <person name="Sutthacheep M."/>
            <person name="Yeemin T."/>
            <person name="Harunari E."/>
            <person name="Igarashi Y."/>
            <person name="Kanchanasin P."/>
            <person name="Tanasupawat S."/>
            <person name="Phongsopitanun W."/>
        </authorList>
    </citation>
    <scope>NUCLEOTIDE SEQUENCE [LARGE SCALE GENOMIC DNA]</scope>
    <source>
        <strain evidence="5 6">J2-2</strain>
    </source>
</reference>
<evidence type="ECO:0000313" key="6">
    <source>
        <dbReference type="Proteomes" id="UP001197247"/>
    </source>
</evidence>
<keyword evidence="2" id="KW-0436">Ligase</keyword>
<gene>
    <name evidence="5" type="ORF">KIH74_09125</name>
</gene>
<protein>
    <recommendedName>
        <fullName evidence="4">ATP-grasp domain-containing protein</fullName>
    </recommendedName>
</protein>
<dbReference type="EMBL" id="JAHBAY010000003">
    <property type="protein sequence ID" value="MBT0769086.1"/>
    <property type="molecule type" value="Genomic_DNA"/>
</dbReference>
<dbReference type="PROSITE" id="PS50975">
    <property type="entry name" value="ATP_GRASP"/>
    <property type="match status" value="1"/>
</dbReference>
<dbReference type="RefSeq" id="WP_214155375.1">
    <property type="nucleotide sequence ID" value="NZ_JAHBAY010000003.1"/>
</dbReference>
<feature type="domain" description="ATP-grasp" evidence="4">
    <location>
        <begin position="152"/>
        <end position="369"/>
    </location>
</feature>
<sequence length="379" mass="39958">MPEPDTADPRRVLLALNEALERIAPDLSVLLVYDRPDRAAERPGLARSFFAQRCVPDEQLHQTVEAFTSIGADVRLFEGERPFVRALADGTVDAIGRRIKIVYNGIEGSIANDAFRPGRKSLIPALADSYGIVCANSSAYACALGRHKFHYLTVLDALGIPTPCTWHYRADRGWAGDIVPPAGLKVITKSTYESWSVGVTEQSVFEVDETCTGRVAAIAADIGQAVTVQEFIAGREICIPVLAGLTPAGPESSGSGLLVTPPVETVLAKAPGDPDAVMTIDDNLSHGAVSYRLIADDELGARLGDLARKSFVGLELGGFGRIDFRVDTSGAAYVFDVGVSPGLGRGSSAFASVSALGLGHPEFLRAVLAASLAAEGLLG</sequence>
<dbReference type="Proteomes" id="UP001197247">
    <property type="component" value="Unassembled WGS sequence"/>
</dbReference>
<proteinExistence type="inferred from homology"/>
<comment type="caution">
    <text evidence="5">The sequence shown here is derived from an EMBL/GenBank/DDBJ whole genome shotgun (WGS) entry which is preliminary data.</text>
</comment>